<proteinExistence type="predicted"/>
<dbReference type="EMBL" id="BMOR01000004">
    <property type="protein sequence ID" value="GGN35532.1"/>
    <property type="molecule type" value="Genomic_DNA"/>
</dbReference>
<feature type="transmembrane region" description="Helical" evidence="1">
    <location>
        <begin position="74"/>
        <end position="96"/>
    </location>
</feature>
<keyword evidence="3" id="KW-1185">Reference proteome</keyword>
<gene>
    <name evidence="2" type="ORF">GCM10010842_15400</name>
</gene>
<keyword evidence="1" id="KW-0472">Membrane</keyword>
<organism evidence="2 3">
    <name type="scientific">Deinococcus daejeonensis</name>
    <dbReference type="NCBI Taxonomy" id="1007098"/>
    <lineage>
        <taxon>Bacteria</taxon>
        <taxon>Thermotogati</taxon>
        <taxon>Deinococcota</taxon>
        <taxon>Deinococci</taxon>
        <taxon>Deinococcales</taxon>
        <taxon>Deinococcaceae</taxon>
        <taxon>Deinococcus</taxon>
    </lineage>
</organism>
<accession>A0ABQ2IZ32</accession>
<evidence type="ECO:0000313" key="2">
    <source>
        <dbReference type="EMBL" id="GGN35532.1"/>
    </source>
</evidence>
<dbReference type="Proteomes" id="UP000645517">
    <property type="component" value="Unassembled WGS sequence"/>
</dbReference>
<keyword evidence="1" id="KW-0812">Transmembrane</keyword>
<comment type="caution">
    <text evidence="2">The sequence shown here is derived from an EMBL/GenBank/DDBJ whole genome shotgun (WGS) entry which is preliminary data.</text>
</comment>
<name>A0ABQ2IZ32_9DEIO</name>
<evidence type="ECO:0000313" key="3">
    <source>
        <dbReference type="Proteomes" id="UP000645517"/>
    </source>
</evidence>
<reference evidence="3" key="1">
    <citation type="journal article" date="2019" name="Int. J. Syst. Evol. Microbiol.">
        <title>The Global Catalogue of Microorganisms (GCM) 10K type strain sequencing project: providing services to taxonomists for standard genome sequencing and annotation.</title>
        <authorList>
            <consortium name="The Broad Institute Genomics Platform"/>
            <consortium name="The Broad Institute Genome Sequencing Center for Infectious Disease"/>
            <person name="Wu L."/>
            <person name="Ma J."/>
        </authorList>
    </citation>
    <scope>NUCLEOTIDE SEQUENCE [LARGE SCALE GENOMIC DNA]</scope>
    <source>
        <strain evidence="3">JCM 16918</strain>
    </source>
</reference>
<feature type="transmembrane region" description="Helical" evidence="1">
    <location>
        <begin position="116"/>
        <end position="140"/>
    </location>
</feature>
<keyword evidence="1" id="KW-1133">Transmembrane helix</keyword>
<evidence type="ECO:0000256" key="1">
    <source>
        <dbReference type="SAM" id="Phobius"/>
    </source>
</evidence>
<sequence>MNGDLEIPNNGIGFWTNRWYWGLPGDTIVPNLFDIKPQYDAFSAWLETFNKVDNAKLDERYIWITIYGEVYVDYGYFGFMWFVIYGLFSQMLYRHISRGNLSVYAIYPFAMQCNFGWYSGAAIGTRATLLCVIIAVYITVSNKIHQRKEMI</sequence>
<protein>
    <submittedName>
        <fullName evidence="2">Uncharacterized protein</fullName>
    </submittedName>
</protein>